<dbReference type="AlphaFoldDB" id="A0A9P7GLK2"/>
<dbReference type="InterPro" id="IPR036322">
    <property type="entry name" value="WD40_repeat_dom_sf"/>
</dbReference>
<evidence type="ECO:0000313" key="3">
    <source>
        <dbReference type="Proteomes" id="UP000717328"/>
    </source>
</evidence>
<accession>A0A9P7GLK2</accession>
<dbReference type="Proteomes" id="UP000717328">
    <property type="component" value="Unassembled WGS sequence"/>
</dbReference>
<evidence type="ECO:0000313" key="2">
    <source>
        <dbReference type="EMBL" id="KAG5652251.1"/>
    </source>
</evidence>
<comment type="caution">
    <text evidence="2">The sequence shown here is derived from an EMBL/GenBank/DDBJ whole genome shotgun (WGS) entry which is preliminary data.</text>
</comment>
<gene>
    <name evidence="2" type="ORF">H0H81_005646</name>
</gene>
<protein>
    <submittedName>
        <fullName evidence="2">Uncharacterized protein</fullName>
    </submittedName>
</protein>
<dbReference type="EMBL" id="JABCKI010000144">
    <property type="protein sequence ID" value="KAG5652251.1"/>
    <property type="molecule type" value="Genomic_DNA"/>
</dbReference>
<feature type="compositionally biased region" description="Polar residues" evidence="1">
    <location>
        <begin position="66"/>
        <end position="78"/>
    </location>
</feature>
<reference evidence="2" key="2">
    <citation type="submission" date="2021-10" db="EMBL/GenBank/DDBJ databases">
        <title>Phylogenomics reveals ancestral predisposition of the termite-cultivated fungus Termitomyces towards a domesticated lifestyle.</title>
        <authorList>
            <person name="Auxier B."/>
            <person name="Grum-Grzhimaylo A."/>
            <person name="Cardenas M.E."/>
            <person name="Lodge J.D."/>
            <person name="Laessoe T."/>
            <person name="Pedersen O."/>
            <person name="Smith M.E."/>
            <person name="Kuyper T.W."/>
            <person name="Franco-Molano E.A."/>
            <person name="Baroni T.J."/>
            <person name="Aanen D.K."/>
        </authorList>
    </citation>
    <scope>NUCLEOTIDE SEQUENCE</scope>
    <source>
        <strain evidence="2">D49</strain>
    </source>
</reference>
<feature type="compositionally biased region" description="Pro residues" evidence="1">
    <location>
        <begin position="139"/>
        <end position="148"/>
    </location>
</feature>
<reference evidence="2" key="1">
    <citation type="submission" date="2021-02" db="EMBL/GenBank/DDBJ databases">
        <authorList>
            <person name="Nieuwenhuis M."/>
            <person name="Van De Peppel L.J.J."/>
        </authorList>
    </citation>
    <scope>NUCLEOTIDE SEQUENCE</scope>
    <source>
        <strain evidence="2">D49</strain>
    </source>
</reference>
<feature type="compositionally biased region" description="Basic and acidic residues" evidence="1">
    <location>
        <begin position="89"/>
        <end position="98"/>
    </location>
</feature>
<keyword evidence="3" id="KW-1185">Reference proteome</keyword>
<dbReference type="OrthoDB" id="10260946at2759"/>
<proteinExistence type="predicted"/>
<feature type="region of interest" description="Disordered" evidence="1">
    <location>
        <begin position="45"/>
        <end position="148"/>
    </location>
</feature>
<dbReference type="InterPro" id="IPR015943">
    <property type="entry name" value="WD40/YVTN_repeat-like_dom_sf"/>
</dbReference>
<dbReference type="SUPFAM" id="SSF50978">
    <property type="entry name" value="WD40 repeat-like"/>
    <property type="match status" value="1"/>
</dbReference>
<organism evidence="2 3">
    <name type="scientific">Sphagnurus paluster</name>
    <dbReference type="NCBI Taxonomy" id="117069"/>
    <lineage>
        <taxon>Eukaryota</taxon>
        <taxon>Fungi</taxon>
        <taxon>Dikarya</taxon>
        <taxon>Basidiomycota</taxon>
        <taxon>Agaricomycotina</taxon>
        <taxon>Agaricomycetes</taxon>
        <taxon>Agaricomycetidae</taxon>
        <taxon>Agaricales</taxon>
        <taxon>Tricholomatineae</taxon>
        <taxon>Lyophyllaceae</taxon>
        <taxon>Sphagnurus</taxon>
    </lineage>
</organism>
<sequence>MTHDEKGFFSAGWDGDAIQWDLNIGQRSRTFTAHGAQLTAIAVRPLNSGQSEPTSPALLRRDPMLSSASQSDRNNNVELTVPLKTTEGPIHDDTKSEASYDPLFDDEPEASDYQSHYTNDRAPHNPAQSTAPRATLGQIPPPKNAPPSLDPTTYAAFSSDLLMTASIDGQVVIWDRRVNIPGSGVGRLWMSEKTPPCILSRHVGLLMEGRYMLADVMEQ</sequence>
<evidence type="ECO:0000256" key="1">
    <source>
        <dbReference type="SAM" id="MobiDB-lite"/>
    </source>
</evidence>
<dbReference type="Gene3D" id="2.130.10.10">
    <property type="entry name" value="YVTN repeat-like/Quinoprotein amine dehydrogenase"/>
    <property type="match status" value="1"/>
</dbReference>
<name>A0A9P7GLK2_9AGAR</name>